<proteinExistence type="inferred from homology"/>
<accession>A0A5N6ERX8</accession>
<gene>
    <name evidence="6" type="ORF">BDV33DRAFT_231358</name>
</gene>
<protein>
    <recommendedName>
        <fullName evidence="5">Methyltransferase domain-containing protein</fullName>
    </recommendedName>
</protein>
<dbReference type="CDD" id="cd02440">
    <property type="entry name" value="AdoMet_MTases"/>
    <property type="match status" value="1"/>
</dbReference>
<dbReference type="Pfam" id="PF13649">
    <property type="entry name" value="Methyltransf_25"/>
    <property type="match status" value="1"/>
</dbReference>
<keyword evidence="3" id="KW-0949">S-adenosyl-L-methionine</keyword>
<feature type="domain" description="Methyltransferase" evidence="5">
    <location>
        <begin position="90"/>
        <end position="185"/>
    </location>
</feature>
<evidence type="ECO:0000313" key="7">
    <source>
        <dbReference type="Proteomes" id="UP000326799"/>
    </source>
</evidence>
<sequence length="270" mass="31107">MAHQPKPFSTWNENIDISHTLNGDGGKLIKEYANLDPEELEKHVKHIAHQAWAISKYPCFRHYEFLYSALSHSPLYEQILAQTRAGNLFLDLGCGLGQDIRRLVQDGAPSVNLIGLDSTEEFINLGFELFNDRSRLGCTFIVQDFFEDTPQLDNLVSRVKVINSSYFMHLFDWDTQLRAAKRMMRLACQEKGALITGFNFGSHSPRDWDMVPPGLPPQYLHDQRSLARLWGLAARETKLSWSLRSVVEYDEYCSILDPEGFRLRWVAERL</sequence>
<keyword evidence="7" id="KW-1185">Reference proteome</keyword>
<dbReference type="InterPro" id="IPR029063">
    <property type="entry name" value="SAM-dependent_MTases_sf"/>
</dbReference>
<dbReference type="SUPFAM" id="SSF53335">
    <property type="entry name" value="S-adenosyl-L-methionine-dependent methyltransferases"/>
    <property type="match status" value="1"/>
</dbReference>
<dbReference type="Proteomes" id="UP000326799">
    <property type="component" value="Unassembled WGS sequence"/>
</dbReference>
<dbReference type="GO" id="GO:0016740">
    <property type="term" value="F:transferase activity"/>
    <property type="evidence" value="ECO:0007669"/>
    <property type="project" value="UniProtKB-KW"/>
</dbReference>
<evidence type="ECO:0000256" key="1">
    <source>
        <dbReference type="ARBA" id="ARBA00005179"/>
    </source>
</evidence>
<dbReference type="PANTHER" id="PTHR35897:SF1">
    <property type="entry name" value="METHYLTRANSFERASE AUSD"/>
    <property type="match status" value="1"/>
</dbReference>
<evidence type="ECO:0000259" key="5">
    <source>
        <dbReference type="Pfam" id="PF13649"/>
    </source>
</evidence>
<evidence type="ECO:0000256" key="4">
    <source>
        <dbReference type="ARBA" id="ARBA00038314"/>
    </source>
</evidence>
<keyword evidence="2" id="KW-0808">Transferase</keyword>
<dbReference type="PANTHER" id="PTHR35897">
    <property type="entry name" value="METHYLTRANSFERASE AUSD"/>
    <property type="match status" value="1"/>
</dbReference>
<dbReference type="InterPro" id="IPR051654">
    <property type="entry name" value="Meroterpenoid_MTases"/>
</dbReference>
<organism evidence="6 7">
    <name type="scientific">Aspergillus novoparasiticus</name>
    <dbReference type="NCBI Taxonomy" id="986946"/>
    <lineage>
        <taxon>Eukaryota</taxon>
        <taxon>Fungi</taxon>
        <taxon>Dikarya</taxon>
        <taxon>Ascomycota</taxon>
        <taxon>Pezizomycotina</taxon>
        <taxon>Eurotiomycetes</taxon>
        <taxon>Eurotiomycetidae</taxon>
        <taxon>Eurotiales</taxon>
        <taxon>Aspergillaceae</taxon>
        <taxon>Aspergillus</taxon>
        <taxon>Aspergillus subgen. Circumdati</taxon>
    </lineage>
</organism>
<evidence type="ECO:0000256" key="3">
    <source>
        <dbReference type="ARBA" id="ARBA00022691"/>
    </source>
</evidence>
<reference evidence="6 7" key="1">
    <citation type="submission" date="2019-04" db="EMBL/GenBank/DDBJ databases">
        <title>Fungal friends and foes A comparative genomics study of 23 Aspergillus species from section Flavi.</title>
        <authorList>
            <consortium name="DOE Joint Genome Institute"/>
            <person name="Kjaerbolling I."/>
            <person name="Vesth T.C."/>
            <person name="Frisvad J.C."/>
            <person name="Nybo J.L."/>
            <person name="Theobald S."/>
            <person name="Kildgaard S."/>
            <person name="Petersen T.I."/>
            <person name="Kuo A."/>
            <person name="Sato A."/>
            <person name="Lyhne E.K."/>
            <person name="Kogle M.E."/>
            <person name="Wiebenga A."/>
            <person name="Kun R.S."/>
            <person name="Lubbers R.J."/>
            <person name="Makela M.R."/>
            <person name="Barry K."/>
            <person name="Chovatia M."/>
            <person name="Clum A."/>
            <person name="Daum C."/>
            <person name="Haridas S."/>
            <person name="He G."/>
            <person name="LaButti K."/>
            <person name="Lipzen A."/>
            <person name="Mondo S."/>
            <person name="Pangilinan J."/>
            <person name="Riley R."/>
            <person name="Salamov A."/>
            <person name="Simmons B.A."/>
            <person name="Magnuson J.K."/>
            <person name="Henrissat B."/>
            <person name="Mortensen U.H."/>
            <person name="Larsen T.O."/>
            <person name="De vries R.P."/>
            <person name="Grigoriev I.V."/>
            <person name="Machida M."/>
            <person name="Baker S.E."/>
            <person name="Andersen M.R."/>
        </authorList>
    </citation>
    <scope>NUCLEOTIDE SEQUENCE [LARGE SCALE GENOMIC DNA]</scope>
    <source>
        <strain evidence="6 7">CBS 126849</strain>
    </source>
</reference>
<dbReference type="EMBL" id="ML733435">
    <property type="protein sequence ID" value="KAB8219775.1"/>
    <property type="molecule type" value="Genomic_DNA"/>
</dbReference>
<dbReference type="InterPro" id="IPR041698">
    <property type="entry name" value="Methyltransf_25"/>
</dbReference>
<dbReference type="Gene3D" id="3.40.50.150">
    <property type="entry name" value="Vaccinia Virus protein VP39"/>
    <property type="match status" value="1"/>
</dbReference>
<evidence type="ECO:0000256" key="2">
    <source>
        <dbReference type="ARBA" id="ARBA00022679"/>
    </source>
</evidence>
<name>A0A5N6ERX8_9EURO</name>
<comment type="pathway">
    <text evidence="1">Secondary metabolite biosynthesis.</text>
</comment>
<comment type="similarity">
    <text evidence="4">Belongs to the class I-like SAM-binding methyltransferase superfamily.</text>
</comment>
<evidence type="ECO:0000313" key="6">
    <source>
        <dbReference type="EMBL" id="KAB8219775.1"/>
    </source>
</evidence>
<dbReference type="AlphaFoldDB" id="A0A5N6ERX8"/>